<dbReference type="NCBIfam" id="TIGR01777">
    <property type="entry name" value="yfcH"/>
    <property type="match status" value="1"/>
</dbReference>
<keyword evidence="5" id="KW-1185">Reference proteome</keyword>
<sequence length="301" mass="33390">MRVLITGATGLIGQEIVKLCHKKSIAVNYLTTSKSKIVKVENYQGFYWNPKTQAIDASCFKGVDAIIHLAGATVSKRWTPVYKREILSSRIEGTQLLINALKGETHSIKQVVSASAIGIYPDSLIHYYDETFNDFDDSFLSNVVQQWEHAVDGFSQVGITVSKVRIGLVLSNKGGALPEMVKPIKFGLGAAFGSGKQWQSWIHINDLARVFLYILENKLSGVYNGVAPNPVTNLELTKTIAKVLGKPLFLPNIPRFFMKLVLGEMHTLLFDSQRVSSKTIEDKGFQFKAHHLQPALEGVLE</sequence>
<feature type="domain" description="DUF1731" evidence="3">
    <location>
        <begin position="253"/>
        <end position="297"/>
    </location>
</feature>
<dbReference type="PANTHER" id="PTHR11092">
    <property type="entry name" value="SUGAR NUCLEOTIDE EPIMERASE RELATED"/>
    <property type="match status" value="1"/>
</dbReference>
<dbReference type="InterPro" id="IPR013549">
    <property type="entry name" value="DUF1731"/>
</dbReference>
<dbReference type="InterPro" id="IPR001509">
    <property type="entry name" value="Epimerase_deHydtase"/>
</dbReference>
<gene>
    <name evidence="4" type="ORF">ACFSQS_06905</name>
</gene>
<dbReference type="InterPro" id="IPR010099">
    <property type="entry name" value="SDR39U1"/>
</dbReference>
<dbReference type="Proteomes" id="UP001597441">
    <property type="component" value="Unassembled WGS sequence"/>
</dbReference>
<name>A0ABW5JQK0_9FLAO</name>
<dbReference type="SUPFAM" id="SSF51735">
    <property type="entry name" value="NAD(P)-binding Rossmann-fold domains"/>
    <property type="match status" value="1"/>
</dbReference>
<dbReference type="PANTHER" id="PTHR11092:SF0">
    <property type="entry name" value="EPIMERASE FAMILY PROTEIN SDR39U1"/>
    <property type="match status" value="1"/>
</dbReference>
<organism evidence="4 5">
    <name type="scientific">Gelatiniphilus marinus</name>
    <dbReference type="NCBI Taxonomy" id="1759464"/>
    <lineage>
        <taxon>Bacteria</taxon>
        <taxon>Pseudomonadati</taxon>
        <taxon>Bacteroidota</taxon>
        <taxon>Flavobacteriia</taxon>
        <taxon>Flavobacteriales</taxon>
        <taxon>Flavobacteriaceae</taxon>
        <taxon>Gelatiniphilus</taxon>
    </lineage>
</organism>
<evidence type="ECO:0000259" key="2">
    <source>
        <dbReference type="Pfam" id="PF01370"/>
    </source>
</evidence>
<dbReference type="Gene3D" id="3.40.50.720">
    <property type="entry name" value="NAD(P)-binding Rossmann-like Domain"/>
    <property type="match status" value="1"/>
</dbReference>
<evidence type="ECO:0000313" key="4">
    <source>
        <dbReference type="EMBL" id="MFD2534831.1"/>
    </source>
</evidence>
<dbReference type="Pfam" id="PF08338">
    <property type="entry name" value="DUF1731"/>
    <property type="match status" value="1"/>
</dbReference>
<reference evidence="5" key="1">
    <citation type="journal article" date="2019" name="Int. J. Syst. Evol. Microbiol.">
        <title>The Global Catalogue of Microorganisms (GCM) 10K type strain sequencing project: providing services to taxonomists for standard genome sequencing and annotation.</title>
        <authorList>
            <consortium name="The Broad Institute Genomics Platform"/>
            <consortium name="The Broad Institute Genome Sequencing Center for Infectious Disease"/>
            <person name="Wu L."/>
            <person name="Ma J."/>
        </authorList>
    </citation>
    <scope>NUCLEOTIDE SEQUENCE [LARGE SCALE GENOMIC DNA]</scope>
    <source>
        <strain evidence="5">KCTC 42903</strain>
    </source>
</reference>
<protein>
    <submittedName>
        <fullName evidence="4">TIGR01777 family oxidoreductase</fullName>
    </submittedName>
</protein>
<comment type="caution">
    <text evidence="4">The sequence shown here is derived from an EMBL/GenBank/DDBJ whole genome shotgun (WGS) entry which is preliminary data.</text>
</comment>
<dbReference type="EMBL" id="JBHULK010000002">
    <property type="protein sequence ID" value="MFD2534831.1"/>
    <property type="molecule type" value="Genomic_DNA"/>
</dbReference>
<evidence type="ECO:0000313" key="5">
    <source>
        <dbReference type="Proteomes" id="UP001597441"/>
    </source>
</evidence>
<accession>A0ABW5JQK0</accession>
<dbReference type="InterPro" id="IPR036291">
    <property type="entry name" value="NAD(P)-bd_dom_sf"/>
</dbReference>
<dbReference type="RefSeq" id="WP_388016146.1">
    <property type="nucleotide sequence ID" value="NZ_JBHUDT010000002.1"/>
</dbReference>
<feature type="domain" description="NAD-dependent epimerase/dehydratase" evidence="2">
    <location>
        <begin position="3"/>
        <end position="223"/>
    </location>
</feature>
<evidence type="ECO:0000259" key="3">
    <source>
        <dbReference type="Pfam" id="PF08338"/>
    </source>
</evidence>
<dbReference type="Pfam" id="PF01370">
    <property type="entry name" value="Epimerase"/>
    <property type="match status" value="1"/>
</dbReference>
<proteinExistence type="inferred from homology"/>
<comment type="similarity">
    <text evidence="1">Belongs to the NAD(P)-dependent epimerase/dehydratase family. SDR39U1 subfamily.</text>
</comment>
<evidence type="ECO:0000256" key="1">
    <source>
        <dbReference type="ARBA" id="ARBA00009353"/>
    </source>
</evidence>